<feature type="chain" id="PRO_5045293444" evidence="1">
    <location>
        <begin position="19"/>
        <end position="191"/>
    </location>
</feature>
<feature type="signal peptide" evidence="1">
    <location>
        <begin position="1"/>
        <end position="18"/>
    </location>
</feature>
<comment type="caution">
    <text evidence="2">The sequence shown here is derived from an EMBL/GenBank/DDBJ whole genome shotgun (WGS) entry which is preliminary data.</text>
</comment>
<reference evidence="2" key="1">
    <citation type="submission" date="2023-06" db="EMBL/GenBank/DDBJ databases">
        <authorList>
            <person name="Zhang S."/>
        </authorList>
    </citation>
    <scope>NUCLEOTIDE SEQUENCE</scope>
    <source>
        <strain evidence="2">SG2303</strain>
    </source>
</reference>
<dbReference type="Proteomes" id="UP001168540">
    <property type="component" value="Unassembled WGS sequence"/>
</dbReference>
<keyword evidence="3" id="KW-1185">Reference proteome</keyword>
<sequence length="191" mass="21387">MKKLSFILMLLASPLVSAEETTVKSPEKLESISYTCSDSSCTAWVNSNGTKKTIFQDIPTSSVSARWLSSKLAQISFSCGSPCSVSFFYKKENGVSRPVQDAMAVDANRSCVLKPVEDGLSIAPIFSKDDSKKFWYVKYNDSQFQFYTKSAVIFSTIKAHFNSDGKLELHYINSKNHDAYRKIDKKCPDIQ</sequence>
<name>A0ABT7XJD8_9NEIS</name>
<dbReference type="EMBL" id="JAUEDK010000004">
    <property type="protein sequence ID" value="MDN0073907.1"/>
    <property type="molecule type" value="Genomic_DNA"/>
</dbReference>
<evidence type="ECO:0000313" key="2">
    <source>
        <dbReference type="EMBL" id="MDN0073907.1"/>
    </source>
</evidence>
<protein>
    <submittedName>
        <fullName evidence="2">Uncharacterized protein</fullName>
    </submittedName>
</protein>
<evidence type="ECO:0000313" key="3">
    <source>
        <dbReference type="Proteomes" id="UP001168540"/>
    </source>
</evidence>
<organism evidence="2 3">
    <name type="scientific">Crenobacter oryzisoli</name>
    <dbReference type="NCBI Taxonomy" id="3056844"/>
    <lineage>
        <taxon>Bacteria</taxon>
        <taxon>Pseudomonadati</taxon>
        <taxon>Pseudomonadota</taxon>
        <taxon>Betaproteobacteria</taxon>
        <taxon>Neisseriales</taxon>
        <taxon>Neisseriaceae</taxon>
        <taxon>Crenobacter</taxon>
    </lineage>
</organism>
<dbReference type="RefSeq" id="WP_289828455.1">
    <property type="nucleotide sequence ID" value="NZ_JAUEDK010000004.1"/>
</dbReference>
<proteinExistence type="predicted"/>
<keyword evidence="1" id="KW-0732">Signal</keyword>
<accession>A0ABT7XJD8</accession>
<evidence type="ECO:0000256" key="1">
    <source>
        <dbReference type="SAM" id="SignalP"/>
    </source>
</evidence>
<gene>
    <name evidence="2" type="ORF">QU481_03245</name>
</gene>